<dbReference type="InterPro" id="IPR050090">
    <property type="entry name" value="Tyrosine_recombinase_XerCD"/>
</dbReference>
<keyword evidence="6" id="KW-1185">Reference proteome</keyword>
<keyword evidence="2" id="KW-0238">DNA-binding</keyword>
<dbReference type="Pfam" id="PF14659">
    <property type="entry name" value="Phage_int_SAM_3"/>
    <property type="match status" value="1"/>
</dbReference>
<keyword evidence="3" id="KW-0233">DNA recombination</keyword>
<dbReference type="InterPro" id="IPR011010">
    <property type="entry name" value="DNA_brk_join_enz"/>
</dbReference>
<sequence>MDTKKIVKKGKKGYYFRTDIGKDPITGRRLQKNFGPFNTKREAEADLINIRYQVRNGTFFKPSYKAFDDFINEWFDTVYCSGKVETTIERRRYIIGSQLIPYFKKTPLENIDARQLDQFFNVLRNNGRIIKYKKDGSGNTNENTKKPLSDSYLKIIYSLLNQAFATAIKWKLVKENPMIDISNKPKVKDNKNKADKAFSKEELKIFLEAVAKKHVYLPFVLDAYTGIRRSELLGLKWDYVDFINHTIQISGTLNRVKGKGLIYTKKAKSEKSLNRTIPIPEIILNLLRKEKQLQDEMKKEYGNDFNKENYVFIKYDGTPIAPDYLTKEFRKIIGSLNIKQTTLHGLRHTTATLLMKLNKNPRVISDILGHSKVQVTMDFYSHVNLEIMREAVGDLGDFIAS</sequence>
<dbReference type="CDD" id="cd01189">
    <property type="entry name" value="INT_ICEBs1_C_like"/>
    <property type="match status" value="1"/>
</dbReference>
<gene>
    <name evidence="5" type="ORF">P4T90_05650</name>
</gene>
<evidence type="ECO:0000313" key="6">
    <source>
        <dbReference type="Proteomes" id="UP001341444"/>
    </source>
</evidence>
<dbReference type="SUPFAM" id="SSF56349">
    <property type="entry name" value="DNA breaking-rejoining enzymes"/>
    <property type="match status" value="1"/>
</dbReference>
<proteinExistence type="predicted"/>
<evidence type="ECO:0000313" key="5">
    <source>
        <dbReference type="EMBL" id="MED1202576.1"/>
    </source>
</evidence>
<dbReference type="Gene3D" id="1.10.443.10">
    <property type="entry name" value="Intergrase catalytic core"/>
    <property type="match status" value="1"/>
</dbReference>
<protein>
    <submittedName>
        <fullName evidence="5">Tyrosine-type recombinase/integrase</fullName>
    </submittedName>
</protein>
<evidence type="ECO:0000256" key="2">
    <source>
        <dbReference type="ARBA" id="ARBA00023125"/>
    </source>
</evidence>
<evidence type="ECO:0000259" key="4">
    <source>
        <dbReference type="PROSITE" id="PS51898"/>
    </source>
</evidence>
<organism evidence="5 6">
    <name type="scientific">Heyndrickxia acidicola</name>
    <dbReference type="NCBI Taxonomy" id="209389"/>
    <lineage>
        <taxon>Bacteria</taxon>
        <taxon>Bacillati</taxon>
        <taxon>Bacillota</taxon>
        <taxon>Bacilli</taxon>
        <taxon>Bacillales</taxon>
        <taxon>Bacillaceae</taxon>
        <taxon>Heyndrickxia</taxon>
    </lineage>
</organism>
<dbReference type="InterPro" id="IPR002104">
    <property type="entry name" value="Integrase_catalytic"/>
</dbReference>
<name>A0ABU6MD40_9BACI</name>
<dbReference type="Gene3D" id="1.10.150.130">
    <property type="match status" value="1"/>
</dbReference>
<dbReference type="InterPro" id="IPR004107">
    <property type="entry name" value="Integrase_SAM-like_N"/>
</dbReference>
<dbReference type="PANTHER" id="PTHR30349:SF91">
    <property type="entry name" value="INTA PROTEIN"/>
    <property type="match status" value="1"/>
</dbReference>
<dbReference type="Pfam" id="PF14657">
    <property type="entry name" value="Arm-DNA-bind_4"/>
    <property type="match status" value="1"/>
</dbReference>
<dbReference type="InterPro" id="IPR010998">
    <property type="entry name" value="Integrase_recombinase_N"/>
</dbReference>
<dbReference type="Pfam" id="PF00589">
    <property type="entry name" value="Phage_integrase"/>
    <property type="match status" value="1"/>
</dbReference>
<accession>A0ABU6MD40</accession>
<dbReference type="Proteomes" id="UP001341444">
    <property type="component" value="Unassembled WGS sequence"/>
</dbReference>
<reference evidence="5 6" key="1">
    <citation type="submission" date="2023-03" db="EMBL/GenBank/DDBJ databases">
        <title>Bacillus Genome Sequencing.</title>
        <authorList>
            <person name="Dunlap C."/>
        </authorList>
    </citation>
    <scope>NUCLEOTIDE SEQUENCE [LARGE SCALE GENOMIC DNA]</scope>
    <source>
        <strain evidence="5 6">B-23453</strain>
    </source>
</reference>
<evidence type="ECO:0000256" key="1">
    <source>
        <dbReference type="ARBA" id="ARBA00022908"/>
    </source>
</evidence>
<dbReference type="InterPro" id="IPR028259">
    <property type="entry name" value="AP2-like_int_N"/>
</dbReference>
<dbReference type="PROSITE" id="PS51898">
    <property type="entry name" value="TYR_RECOMBINASE"/>
    <property type="match status" value="1"/>
</dbReference>
<dbReference type="InterPro" id="IPR013762">
    <property type="entry name" value="Integrase-like_cat_sf"/>
</dbReference>
<dbReference type="EMBL" id="JARMAB010000006">
    <property type="protein sequence ID" value="MED1202576.1"/>
    <property type="molecule type" value="Genomic_DNA"/>
</dbReference>
<feature type="domain" description="Tyr recombinase" evidence="4">
    <location>
        <begin position="193"/>
        <end position="393"/>
    </location>
</feature>
<dbReference type="RefSeq" id="WP_066265430.1">
    <property type="nucleotide sequence ID" value="NZ_JARMAB010000006.1"/>
</dbReference>
<evidence type="ECO:0000256" key="3">
    <source>
        <dbReference type="ARBA" id="ARBA00023172"/>
    </source>
</evidence>
<comment type="caution">
    <text evidence="5">The sequence shown here is derived from an EMBL/GenBank/DDBJ whole genome shotgun (WGS) entry which is preliminary data.</text>
</comment>
<keyword evidence="1" id="KW-0229">DNA integration</keyword>
<dbReference type="PANTHER" id="PTHR30349">
    <property type="entry name" value="PHAGE INTEGRASE-RELATED"/>
    <property type="match status" value="1"/>
</dbReference>